<name>A0A2V1GZN8_9GAMM</name>
<keyword evidence="1" id="KW-0540">Nuclease</keyword>
<dbReference type="PANTHER" id="PTHR13620:SF109">
    <property type="entry name" value="3'-5' EXONUCLEASE"/>
    <property type="match status" value="1"/>
</dbReference>
<evidence type="ECO:0000256" key="2">
    <source>
        <dbReference type="ARBA" id="ARBA00022723"/>
    </source>
</evidence>
<dbReference type="InterPro" id="IPR012337">
    <property type="entry name" value="RNaseH-like_sf"/>
</dbReference>
<keyword evidence="2" id="KW-0479">Metal-binding</keyword>
<dbReference type="CDD" id="cd06141">
    <property type="entry name" value="WRN_exo"/>
    <property type="match status" value="1"/>
</dbReference>
<evidence type="ECO:0000256" key="7">
    <source>
        <dbReference type="ARBA" id="ARBA00042761"/>
    </source>
</evidence>
<evidence type="ECO:0000256" key="4">
    <source>
        <dbReference type="ARBA" id="ARBA00022839"/>
    </source>
</evidence>
<gene>
    <name evidence="9" type="ORF">DC094_04050</name>
</gene>
<dbReference type="PANTHER" id="PTHR13620">
    <property type="entry name" value="3-5 EXONUCLEASE"/>
    <property type="match status" value="1"/>
</dbReference>
<evidence type="ECO:0000313" key="10">
    <source>
        <dbReference type="Proteomes" id="UP000244906"/>
    </source>
</evidence>
<keyword evidence="3" id="KW-0378">Hydrolase</keyword>
<feature type="domain" description="3'-5' exonuclease" evidence="8">
    <location>
        <begin position="35"/>
        <end position="208"/>
    </location>
</feature>
<dbReference type="GO" id="GO:0003676">
    <property type="term" value="F:nucleic acid binding"/>
    <property type="evidence" value="ECO:0007669"/>
    <property type="project" value="InterPro"/>
</dbReference>
<keyword evidence="4" id="KW-0269">Exonuclease</keyword>
<evidence type="ECO:0000256" key="3">
    <source>
        <dbReference type="ARBA" id="ARBA00022801"/>
    </source>
</evidence>
<dbReference type="GO" id="GO:0046872">
    <property type="term" value="F:metal ion binding"/>
    <property type="evidence" value="ECO:0007669"/>
    <property type="project" value="UniProtKB-KW"/>
</dbReference>
<evidence type="ECO:0000313" key="9">
    <source>
        <dbReference type="EMBL" id="PVZ72196.1"/>
    </source>
</evidence>
<accession>A0A2V1GZN8</accession>
<organism evidence="9 10">
    <name type="scientific">Pelagibaculum spongiae</name>
    <dbReference type="NCBI Taxonomy" id="2080658"/>
    <lineage>
        <taxon>Bacteria</taxon>
        <taxon>Pseudomonadati</taxon>
        <taxon>Pseudomonadota</taxon>
        <taxon>Gammaproteobacteria</taxon>
        <taxon>Oceanospirillales</taxon>
        <taxon>Pelagibaculum</taxon>
    </lineage>
</organism>
<evidence type="ECO:0000256" key="6">
    <source>
        <dbReference type="ARBA" id="ARBA00040531"/>
    </source>
</evidence>
<dbReference type="InterPro" id="IPR051132">
    <property type="entry name" value="3-5_Exonuclease_domain"/>
</dbReference>
<dbReference type="Pfam" id="PF01612">
    <property type="entry name" value="DNA_pol_A_exo1"/>
    <property type="match status" value="1"/>
</dbReference>
<dbReference type="Gene3D" id="3.30.420.10">
    <property type="entry name" value="Ribonuclease H-like superfamily/Ribonuclease H"/>
    <property type="match status" value="1"/>
</dbReference>
<evidence type="ECO:0000259" key="8">
    <source>
        <dbReference type="SMART" id="SM00474"/>
    </source>
</evidence>
<evidence type="ECO:0000256" key="5">
    <source>
        <dbReference type="ARBA" id="ARBA00022842"/>
    </source>
</evidence>
<dbReference type="OrthoDB" id="9793333at2"/>
<dbReference type="SUPFAM" id="SSF53098">
    <property type="entry name" value="Ribonuclease H-like"/>
    <property type="match status" value="1"/>
</dbReference>
<proteinExistence type="predicted"/>
<dbReference type="Proteomes" id="UP000244906">
    <property type="component" value="Unassembled WGS sequence"/>
</dbReference>
<dbReference type="GO" id="GO:0006139">
    <property type="term" value="P:nucleobase-containing compound metabolic process"/>
    <property type="evidence" value="ECO:0007669"/>
    <property type="project" value="InterPro"/>
</dbReference>
<dbReference type="EMBL" id="QDDL01000001">
    <property type="protein sequence ID" value="PVZ72196.1"/>
    <property type="molecule type" value="Genomic_DNA"/>
</dbReference>
<protein>
    <recommendedName>
        <fullName evidence="6">3'-5' exonuclease</fullName>
    </recommendedName>
    <alternativeName>
        <fullName evidence="7">Werner Syndrome-like exonuclease</fullName>
    </alternativeName>
</protein>
<keyword evidence="10" id="KW-1185">Reference proteome</keyword>
<sequence length="224" mass="25656">MPTAQDFLNLRNSFEVQISKADIEHMPAWETHKRPVILVSDDNIEHAVSELKQYKVLGFDTESRPTFKRGGQDHPIALIQLASQDKCWLFQINKISNLDSLAHILQSGEIRKVGLGLSSDRRRFKNDFSVQIHNLIDLDVVFKSLGRKNQMGAKQMVAQLFGKKLKKSKKQSLSNWAADHLNPAQISYASDDAFCVVDAWYDMQRKLLAYQAFVPNKIRVLFKK</sequence>
<dbReference type="InterPro" id="IPR002562">
    <property type="entry name" value="3'-5'_exonuclease_dom"/>
</dbReference>
<evidence type="ECO:0000256" key="1">
    <source>
        <dbReference type="ARBA" id="ARBA00022722"/>
    </source>
</evidence>
<dbReference type="InterPro" id="IPR036397">
    <property type="entry name" value="RNaseH_sf"/>
</dbReference>
<keyword evidence="5" id="KW-0460">Magnesium</keyword>
<dbReference type="GO" id="GO:0008408">
    <property type="term" value="F:3'-5' exonuclease activity"/>
    <property type="evidence" value="ECO:0007669"/>
    <property type="project" value="InterPro"/>
</dbReference>
<dbReference type="AlphaFoldDB" id="A0A2V1GZN8"/>
<dbReference type="RefSeq" id="WP_116685782.1">
    <property type="nucleotide sequence ID" value="NZ_CAWNYD010000001.1"/>
</dbReference>
<reference evidence="9 10" key="1">
    <citation type="submission" date="2018-04" db="EMBL/GenBank/DDBJ databases">
        <title>Thalassorhabdus spongiae gen. nov., sp. nov., isolated from a marine sponge in South-West Iceland.</title>
        <authorList>
            <person name="Knobloch S."/>
            <person name="Daussin A."/>
            <person name="Johannsson R."/>
            <person name="Marteinsson V.T."/>
        </authorList>
    </citation>
    <scope>NUCLEOTIDE SEQUENCE [LARGE SCALE GENOMIC DNA]</scope>
    <source>
        <strain evidence="9 10">Hp12</strain>
    </source>
</reference>
<dbReference type="SMART" id="SM00474">
    <property type="entry name" value="35EXOc"/>
    <property type="match status" value="1"/>
</dbReference>
<comment type="caution">
    <text evidence="9">The sequence shown here is derived from an EMBL/GenBank/DDBJ whole genome shotgun (WGS) entry which is preliminary data.</text>
</comment>